<dbReference type="EMBL" id="JABBFV010000008">
    <property type="protein sequence ID" value="NML11094.1"/>
    <property type="molecule type" value="Genomic_DNA"/>
</dbReference>
<evidence type="ECO:0000313" key="2">
    <source>
        <dbReference type="Proteomes" id="UP000519023"/>
    </source>
</evidence>
<comment type="caution">
    <text evidence="1">The sequence shown here is derived from an EMBL/GenBank/DDBJ whole genome shotgun (WGS) entry which is preliminary data.</text>
</comment>
<dbReference type="GO" id="GO:0005975">
    <property type="term" value="P:carbohydrate metabolic process"/>
    <property type="evidence" value="ECO:0007669"/>
    <property type="project" value="InterPro"/>
</dbReference>
<dbReference type="GO" id="GO:0016853">
    <property type="term" value="F:isomerase activity"/>
    <property type="evidence" value="ECO:0007669"/>
    <property type="project" value="InterPro"/>
</dbReference>
<dbReference type="InterPro" id="IPR037481">
    <property type="entry name" value="LacX"/>
</dbReference>
<organism evidence="1 2">
    <name type="scientific">Sphingobium psychrophilum</name>
    <dbReference type="NCBI Taxonomy" id="2728834"/>
    <lineage>
        <taxon>Bacteria</taxon>
        <taxon>Pseudomonadati</taxon>
        <taxon>Pseudomonadota</taxon>
        <taxon>Alphaproteobacteria</taxon>
        <taxon>Sphingomonadales</taxon>
        <taxon>Sphingomonadaceae</taxon>
        <taxon>Sphingobium</taxon>
    </lineage>
</organism>
<accession>A0A7X9ZU95</accession>
<gene>
    <name evidence="1" type="ORF">HHL08_13210</name>
</gene>
<protein>
    <submittedName>
        <fullName evidence="1">Aldose 1-epimerase family protein</fullName>
    </submittedName>
</protein>
<proteinExistence type="predicted"/>
<sequence length="307" mass="34088">MRPCRSCRSSVLSRSHARLTIASPALSVAIDPLGAELWSLKDVAGRELMTDADPRWWTGHAPLLFPFVGRSRGDVYRLDGQEYPMPQHGFARHSAFLTVEQNDENLLLRLEADDETRAAYPFDFRLDMAFACEGATLRMTATVSNRGETAMPFSFGYHPAFAWPLPYGGAAEDHRIIFEKPEPAPIRKVGAEPGLIAREPFPSPIDGDTLVPTHAMFEGDALIWDDLASRSLTWGVPGQPHLKIAFPDTPWLGLWQKPGAHYLCVEPWAGMADLVGFDGDVWDKQGILCLLPGDSRSFRMDVTLVQD</sequence>
<reference evidence="1 2" key="1">
    <citation type="submission" date="2020-04" db="EMBL/GenBank/DDBJ databases">
        <title>Sphingobium sp. AR-3-1 isolated from Arctic soil.</title>
        <authorList>
            <person name="Dahal R.H."/>
            <person name="Chaudhary D.K."/>
        </authorList>
    </citation>
    <scope>NUCLEOTIDE SEQUENCE [LARGE SCALE GENOMIC DNA]</scope>
    <source>
        <strain evidence="1 2">AR-3-1</strain>
    </source>
</reference>
<dbReference type="Gene3D" id="2.70.98.10">
    <property type="match status" value="1"/>
</dbReference>
<keyword evidence="2" id="KW-1185">Reference proteome</keyword>
<evidence type="ECO:0000313" key="1">
    <source>
        <dbReference type="EMBL" id="NML11094.1"/>
    </source>
</evidence>
<dbReference type="GO" id="GO:0030246">
    <property type="term" value="F:carbohydrate binding"/>
    <property type="evidence" value="ECO:0007669"/>
    <property type="project" value="InterPro"/>
</dbReference>
<dbReference type="Proteomes" id="UP000519023">
    <property type="component" value="Unassembled WGS sequence"/>
</dbReference>
<name>A0A7X9ZU95_9SPHN</name>
<dbReference type="InterPro" id="IPR011013">
    <property type="entry name" value="Gal_mutarotase_sf_dom"/>
</dbReference>
<dbReference type="Pfam" id="PF01263">
    <property type="entry name" value="Aldose_epim"/>
    <property type="match status" value="1"/>
</dbReference>
<dbReference type="InterPro" id="IPR008183">
    <property type="entry name" value="Aldose_1/G6P_1-epimerase"/>
</dbReference>
<dbReference type="AlphaFoldDB" id="A0A7X9ZU95"/>
<dbReference type="InterPro" id="IPR014718">
    <property type="entry name" value="GH-type_carb-bd"/>
</dbReference>
<dbReference type="SUPFAM" id="SSF74650">
    <property type="entry name" value="Galactose mutarotase-like"/>
    <property type="match status" value="1"/>
</dbReference>
<dbReference type="CDD" id="cd09024">
    <property type="entry name" value="Aldose_epim_lacX"/>
    <property type="match status" value="1"/>
</dbReference>